<comment type="caution">
    <text evidence="5">The sequence shown here is derived from an EMBL/GenBank/DDBJ whole genome shotgun (WGS) entry which is preliminary data.</text>
</comment>
<evidence type="ECO:0000256" key="2">
    <source>
        <dbReference type="ARBA" id="ARBA00023002"/>
    </source>
</evidence>
<dbReference type="Gene3D" id="3.40.50.720">
    <property type="entry name" value="NAD(P)-binding Rossmann-like Domain"/>
    <property type="match status" value="1"/>
</dbReference>
<evidence type="ECO:0000313" key="5">
    <source>
        <dbReference type="EMBL" id="TCC20649.1"/>
    </source>
</evidence>
<dbReference type="InterPro" id="IPR036291">
    <property type="entry name" value="NAD(P)-bd_dom_sf"/>
</dbReference>
<organism evidence="5 6">
    <name type="scientific">Kribbella sindirgiensis</name>
    <dbReference type="NCBI Taxonomy" id="1124744"/>
    <lineage>
        <taxon>Bacteria</taxon>
        <taxon>Bacillati</taxon>
        <taxon>Actinomycetota</taxon>
        <taxon>Actinomycetes</taxon>
        <taxon>Propionibacteriales</taxon>
        <taxon>Kribbellaceae</taxon>
        <taxon>Kribbella</taxon>
    </lineage>
</organism>
<sequence>MGIDRVRWGIVATGNISTQFTHDLGLLPDDAVVTAVASRSQDSAQKFAAEFGIPHAYDDYRRLIDSGEVDVIYIGTPHPQHYAVARTALQAGVAVLCEKPVTLTAQQARDLIAVAAENNTLFAEAMWMRTNPVIQALFEDLGSGSIGEPQQVVADFAFKLQKQSHKPSLPVRLLDPALGGGSLMDGGIYPATFAYMALGRPAEVRAVGSLNEDGVDLNVAMAWRYESGAVAALTCGLRSQNPWVASISGPDGNLQLPHRFHHPEYYVRTTASGAERIAVPTHGRGYHYEAAEVMRALRQGLLEVPALPHAGTLEILELLDETRSQIGVRYPGDDDDLSG</sequence>
<dbReference type="SUPFAM" id="SSF55347">
    <property type="entry name" value="Glyceraldehyde-3-phosphate dehydrogenase-like, C-terminal domain"/>
    <property type="match status" value="1"/>
</dbReference>
<feature type="domain" description="Gfo/Idh/MocA-like oxidoreductase N-terminal" evidence="3">
    <location>
        <begin position="6"/>
        <end position="122"/>
    </location>
</feature>
<dbReference type="InterPro" id="IPR050984">
    <property type="entry name" value="Gfo/Idh/MocA_domain"/>
</dbReference>
<proteinExistence type="inferred from homology"/>
<dbReference type="AlphaFoldDB" id="A0A4R0I3Q3"/>
<dbReference type="SUPFAM" id="SSF51735">
    <property type="entry name" value="NAD(P)-binding Rossmann-fold domains"/>
    <property type="match status" value="1"/>
</dbReference>
<dbReference type="InterPro" id="IPR055170">
    <property type="entry name" value="GFO_IDH_MocA-like_dom"/>
</dbReference>
<accession>A0A4R0I3Q3</accession>
<keyword evidence="2" id="KW-0560">Oxidoreductase</keyword>
<reference evidence="5 6" key="1">
    <citation type="submission" date="2019-02" db="EMBL/GenBank/DDBJ databases">
        <title>Kribbella capetownensis sp. nov. and Kribbella speibonae sp. nov., isolated from soil.</title>
        <authorList>
            <person name="Curtis S.M."/>
            <person name="Norton I."/>
            <person name="Everest G.J."/>
            <person name="Meyers P.R."/>
        </authorList>
    </citation>
    <scope>NUCLEOTIDE SEQUENCE [LARGE SCALE GENOMIC DNA]</scope>
    <source>
        <strain evidence="5 6">DSM 27082</strain>
    </source>
</reference>
<dbReference type="InterPro" id="IPR000683">
    <property type="entry name" value="Gfo/Idh/MocA-like_OxRdtase_N"/>
</dbReference>
<dbReference type="GO" id="GO:0016491">
    <property type="term" value="F:oxidoreductase activity"/>
    <property type="evidence" value="ECO:0007669"/>
    <property type="project" value="UniProtKB-KW"/>
</dbReference>
<evidence type="ECO:0000313" key="6">
    <source>
        <dbReference type="Proteomes" id="UP000292695"/>
    </source>
</evidence>
<dbReference type="PANTHER" id="PTHR22604">
    <property type="entry name" value="OXIDOREDUCTASES"/>
    <property type="match status" value="1"/>
</dbReference>
<dbReference type="GO" id="GO:0000166">
    <property type="term" value="F:nucleotide binding"/>
    <property type="evidence" value="ECO:0007669"/>
    <property type="project" value="InterPro"/>
</dbReference>
<feature type="domain" description="GFO/IDH/MocA-like oxidoreductase" evidence="4">
    <location>
        <begin position="141"/>
        <end position="253"/>
    </location>
</feature>
<evidence type="ECO:0000259" key="4">
    <source>
        <dbReference type="Pfam" id="PF22725"/>
    </source>
</evidence>
<dbReference type="OrthoDB" id="9815825at2"/>
<protein>
    <submittedName>
        <fullName evidence="5">Gfo/Idh/MocA family oxidoreductase</fullName>
    </submittedName>
</protein>
<dbReference type="RefSeq" id="WP_131295772.1">
    <property type="nucleotide sequence ID" value="NZ_SJKA01000021.1"/>
</dbReference>
<name>A0A4R0I3Q3_9ACTN</name>
<keyword evidence="6" id="KW-1185">Reference proteome</keyword>
<dbReference type="Proteomes" id="UP000292695">
    <property type="component" value="Unassembled WGS sequence"/>
</dbReference>
<evidence type="ECO:0000256" key="1">
    <source>
        <dbReference type="ARBA" id="ARBA00010928"/>
    </source>
</evidence>
<dbReference type="Gene3D" id="3.30.360.10">
    <property type="entry name" value="Dihydrodipicolinate Reductase, domain 2"/>
    <property type="match status" value="1"/>
</dbReference>
<dbReference type="EMBL" id="SJKA01000021">
    <property type="protein sequence ID" value="TCC20649.1"/>
    <property type="molecule type" value="Genomic_DNA"/>
</dbReference>
<comment type="similarity">
    <text evidence="1">Belongs to the Gfo/Idh/MocA family.</text>
</comment>
<evidence type="ECO:0000259" key="3">
    <source>
        <dbReference type="Pfam" id="PF01408"/>
    </source>
</evidence>
<dbReference type="Pfam" id="PF01408">
    <property type="entry name" value="GFO_IDH_MocA"/>
    <property type="match status" value="1"/>
</dbReference>
<dbReference type="PANTHER" id="PTHR22604:SF105">
    <property type="entry name" value="TRANS-1,2-DIHYDROBENZENE-1,2-DIOL DEHYDROGENASE"/>
    <property type="match status" value="1"/>
</dbReference>
<dbReference type="Pfam" id="PF22725">
    <property type="entry name" value="GFO_IDH_MocA_C3"/>
    <property type="match status" value="1"/>
</dbReference>
<gene>
    <name evidence="5" type="ORF">E0H50_37135</name>
</gene>